<gene>
    <name evidence="1" type="ORF">GCM10007927_05640</name>
</gene>
<protein>
    <submittedName>
        <fullName evidence="1">Uncharacterized protein</fullName>
    </submittedName>
</protein>
<dbReference type="Proteomes" id="UP001161388">
    <property type="component" value="Unassembled WGS sequence"/>
</dbReference>
<evidence type="ECO:0000313" key="2">
    <source>
        <dbReference type="Proteomes" id="UP001161388"/>
    </source>
</evidence>
<proteinExistence type="predicted"/>
<sequence length="73" mass="8460">MPAHMTPKLRLRQLSDSKSALNGGEVLRKVSEVYRMVGRLAFETDLRRCGFRTVQNGTMYVVFCNHEYLRLIV</sequence>
<dbReference type="EMBL" id="BSNL01000001">
    <property type="protein sequence ID" value="GLQ25761.1"/>
    <property type="molecule type" value="Genomic_DNA"/>
</dbReference>
<dbReference type="RefSeq" id="WP_284370350.1">
    <property type="nucleotide sequence ID" value="NZ_BSNL01000001.1"/>
</dbReference>
<accession>A0ABQ5VFS6</accession>
<reference evidence="1" key="1">
    <citation type="journal article" date="2014" name="Int. J. Syst. Evol. Microbiol.">
        <title>Complete genome of a new Firmicutes species belonging to the dominant human colonic microbiota ('Ruminococcus bicirculans') reveals two chromosomes and a selective capacity to utilize plant glucans.</title>
        <authorList>
            <consortium name="NISC Comparative Sequencing Program"/>
            <person name="Wegmann U."/>
            <person name="Louis P."/>
            <person name="Goesmann A."/>
            <person name="Henrissat B."/>
            <person name="Duncan S.H."/>
            <person name="Flint H.J."/>
        </authorList>
    </citation>
    <scope>NUCLEOTIDE SEQUENCE</scope>
    <source>
        <strain evidence="1">NBRC 109915</strain>
    </source>
</reference>
<evidence type="ECO:0000313" key="1">
    <source>
        <dbReference type="EMBL" id="GLQ25761.1"/>
    </source>
</evidence>
<keyword evidence="2" id="KW-1185">Reference proteome</keyword>
<organism evidence="1 2">
    <name type="scientific">Sulfitobacter pacificus</name>
    <dbReference type="NCBI Taxonomy" id="1499314"/>
    <lineage>
        <taxon>Bacteria</taxon>
        <taxon>Pseudomonadati</taxon>
        <taxon>Pseudomonadota</taxon>
        <taxon>Alphaproteobacteria</taxon>
        <taxon>Rhodobacterales</taxon>
        <taxon>Roseobacteraceae</taxon>
        <taxon>Sulfitobacter</taxon>
    </lineage>
</organism>
<comment type="caution">
    <text evidence="1">The sequence shown here is derived from an EMBL/GenBank/DDBJ whole genome shotgun (WGS) entry which is preliminary data.</text>
</comment>
<name>A0ABQ5VFS6_9RHOB</name>
<reference evidence="1" key="2">
    <citation type="submission" date="2023-01" db="EMBL/GenBank/DDBJ databases">
        <title>Draft genome sequence of Sulfitobacter pacificus strain NBRC 109915.</title>
        <authorList>
            <person name="Sun Q."/>
            <person name="Mori K."/>
        </authorList>
    </citation>
    <scope>NUCLEOTIDE SEQUENCE</scope>
    <source>
        <strain evidence="1">NBRC 109915</strain>
    </source>
</reference>